<organism evidence="2 3">
    <name type="scientific">Streptomyces cinnamoneus</name>
    <name type="common">Streptoverticillium cinnamoneum</name>
    <dbReference type="NCBI Taxonomy" id="53446"/>
    <lineage>
        <taxon>Bacteria</taxon>
        <taxon>Bacillati</taxon>
        <taxon>Actinomycetota</taxon>
        <taxon>Actinomycetes</taxon>
        <taxon>Kitasatosporales</taxon>
        <taxon>Streptomycetaceae</taxon>
        <taxon>Streptomyces</taxon>
        <taxon>Streptomyces cinnamoneus group</taxon>
    </lineage>
</organism>
<dbReference type="CDD" id="cd01830">
    <property type="entry name" value="XynE_like"/>
    <property type="match status" value="1"/>
</dbReference>
<dbReference type="SUPFAM" id="SSF52266">
    <property type="entry name" value="SGNH hydrolase"/>
    <property type="match status" value="1"/>
</dbReference>
<dbReference type="Gene3D" id="3.40.50.1110">
    <property type="entry name" value="SGNH hydrolase"/>
    <property type="match status" value="1"/>
</dbReference>
<reference evidence="2" key="2">
    <citation type="submission" date="2020-09" db="EMBL/GenBank/DDBJ databases">
        <authorList>
            <person name="Sun Q."/>
            <person name="Ohkuma M."/>
        </authorList>
    </citation>
    <scope>NUCLEOTIDE SEQUENCE</scope>
    <source>
        <strain evidence="2">JCM 4633</strain>
    </source>
</reference>
<evidence type="ECO:0000313" key="3">
    <source>
        <dbReference type="Proteomes" id="UP000646244"/>
    </source>
</evidence>
<dbReference type="InterPro" id="IPR053140">
    <property type="entry name" value="GDSL_Rv0518-like"/>
</dbReference>
<evidence type="ECO:0000259" key="1">
    <source>
        <dbReference type="Pfam" id="PF13472"/>
    </source>
</evidence>
<comment type="caution">
    <text evidence="2">The sequence shown here is derived from an EMBL/GenBank/DDBJ whole genome shotgun (WGS) entry which is preliminary data.</text>
</comment>
<dbReference type="InterPro" id="IPR013830">
    <property type="entry name" value="SGNH_hydro"/>
</dbReference>
<accession>A0A918WMC7</accession>
<evidence type="ECO:0000313" key="2">
    <source>
        <dbReference type="EMBL" id="GHC60172.1"/>
    </source>
</evidence>
<dbReference type="EMBL" id="BMVB01000014">
    <property type="protein sequence ID" value="GHC60172.1"/>
    <property type="molecule type" value="Genomic_DNA"/>
</dbReference>
<sequence>MTTTSQWVAGFRSAVLSPYEDYQLFPSRSFTDQTVRQVLRLNGGGEAVRIRLSNRFGKEPLTVGAARLARRTEGHGIDAQTSVTLTFGGESGFTLAAGEEAVSDPVVGDVSAGDELALSLYFPHDTGLATFSVIASETGFAAPGDVTAAPALDGAEELLLSRYFVSGIDVLAPEGTAVAVAFGDSWMEGAGTTPGADARFPDQLNRRLERGWVVNQGISGNRLLTDEIGEHALARLQRDAVDVPGVTHVLFHFGLNDLGSPGSIDPASPRPLPTVEQLIDGYTELARRVHEAGLTVIAHTIGPYAGTVYEGYDSEEGRAVRRKVNEWIRTADVFDAVTDVAAAVEDPADPERILPAYDCGDHLHLNDAGTKAMAAAVDLSHLKL</sequence>
<dbReference type="Proteomes" id="UP000646244">
    <property type="component" value="Unassembled WGS sequence"/>
</dbReference>
<dbReference type="PANTHER" id="PTHR43784">
    <property type="entry name" value="GDSL-LIKE LIPASE/ACYLHYDROLASE, PUTATIVE (AFU_ORTHOLOGUE AFUA_2G00820)-RELATED"/>
    <property type="match status" value="1"/>
</dbReference>
<reference evidence="2" key="1">
    <citation type="journal article" date="2014" name="Int. J. Syst. Evol. Microbiol.">
        <title>Complete genome sequence of Corynebacterium casei LMG S-19264T (=DSM 44701T), isolated from a smear-ripened cheese.</title>
        <authorList>
            <consortium name="US DOE Joint Genome Institute (JGI-PGF)"/>
            <person name="Walter F."/>
            <person name="Albersmeier A."/>
            <person name="Kalinowski J."/>
            <person name="Ruckert C."/>
        </authorList>
    </citation>
    <scope>NUCLEOTIDE SEQUENCE</scope>
    <source>
        <strain evidence="2">JCM 4633</strain>
    </source>
</reference>
<dbReference type="Pfam" id="PF13472">
    <property type="entry name" value="Lipase_GDSL_2"/>
    <property type="match status" value="1"/>
</dbReference>
<name>A0A918WMC7_STRCJ</name>
<protein>
    <recommendedName>
        <fullName evidence="1">SGNH hydrolase-type esterase domain-containing protein</fullName>
    </recommendedName>
</protein>
<proteinExistence type="predicted"/>
<gene>
    <name evidence="2" type="ORF">GCM10010507_41530</name>
</gene>
<dbReference type="InterPro" id="IPR036514">
    <property type="entry name" value="SGNH_hydro_sf"/>
</dbReference>
<dbReference type="PANTHER" id="PTHR43784:SF2">
    <property type="entry name" value="GDSL-LIKE LIPASE_ACYLHYDROLASE, PUTATIVE (AFU_ORTHOLOGUE AFUA_2G00820)-RELATED"/>
    <property type="match status" value="1"/>
</dbReference>
<dbReference type="AlphaFoldDB" id="A0A918WMC7"/>
<feature type="domain" description="SGNH hydrolase-type esterase" evidence="1">
    <location>
        <begin position="181"/>
        <end position="371"/>
    </location>
</feature>
<dbReference type="RefSeq" id="WP_190111344.1">
    <property type="nucleotide sequence ID" value="NZ_BMVB01000014.1"/>
</dbReference>